<dbReference type="Pfam" id="PF01797">
    <property type="entry name" value="Y1_Tnp"/>
    <property type="match status" value="1"/>
</dbReference>
<organism evidence="2 3">
    <name type="scientific">Novipirellula rosea</name>
    <dbReference type="NCBI Taxonomy" id="1031540"/>
    <lineage>
        <taxon>Bacteria</taxon>
        <taxon>Pseudomonadati</taxon>
        <taxon>Planctomycetota</taxon>
        <taxon>Planctomycetia</taxon>
        <taxon>Pirellulales</taxon>
        <taxon>Pirellulaceae</taxon>
        <taxon>Novipirellula</taxon>
    </lineage>
</organism>
<evidence type="ECO:0000313" key="3">
    <source>
        <dbReference type="Proteomes" id="UP001500840"/>
    </source>
</evidence>
<protein>
    <recommendedName>
        <fullName evidence="1">Transposase IS200-like domain-containing protein</fullName>
    </recommendedName>
</protein>
<dbReference type="InterPro" id="IPR036515">
    <property type="entry name" value="Transposase_17_sf"/>
</dbReference>
<dbReference type="Gene3D" id="3.30.70.1290">
    <property type="entry name" value="Transposase IS200-like"/>
    <property type="match status" value="1"/>
</dbReference>
<dbReference type="Proteomes" id="UP001500840">
    <property type="component" value="Unassembled WGS sequence"/>
</dbReference>
<gene>
    <name evidence="2" type="ORF">GCM10023156_51740</name>
</gene>
<evidence type="ECO:0000313" key="2">
    <source>
        <dbReference type="EMBL" id="GAA4464830.1"/>
    </source>
</evidence>
<proteinExistence type="predicted"/>
<dbReference type="EMBL" id="BAABGA010000072">
    <property type="protein sequence ID" value="GAA4464830.1"/>
    <property type="molecule type" value="Genomic_DNA"/>
</dbReference>
<name>A0ABP8NC35_9BACT</name>
<feature type="domain" description="Transposase IS200-like" evidence="1">
    <location>
        <begin position="164"/>
        <end position="260"/>
    </location>
</feature>
<dbReference type="SUPFAM" id="SSF143422">
    <property type="entry name" value="Transposase IS200-like"/>
    <property type="match status" value="1"/>
</dbReference>
<reference evidence="3" key="1">
    <citation type="journal article" date="2019" name="Int. J. Syst. Evol. Microbiol.">
        <title>The Global Catalogue of Microorganisms (GCM) 10K type strain sequencing project: providing services to taxonomists for standard genome sequencing and annotation.</title>
        <authorList>
            <consortium name="The Broad Institute Genomics Platform"/>
            <consortium name="The Broad Institute Genome Sequencing Center for Infectious Disease"/>
            <person name="Wu L."/>
            <person name="Ma J."/>
        </authorList>
    </citation>
    <scope>NUCLEOTIDE SEQUENCE [LARGE SCALE GENOMIC DNA]</scope>
    <source>
        <strain evidence="3">JCM 17759</strain>
    </source>
</reference>
<keyword evidence="3" id="KW-1185">Reference proteome</keyword>
<accession>A0ABP8NC35</accession>
<comment type="caution">
    <text evidence="2">The sequence shown here is derived from an EMBL/GenBank/DDBJ whole genome shotgun (WGS) entry which is preliminary data.</text>
</comment>
<evidence type="ECO:0000259" key="1">
    <source>
        <dbReference type="Pfam" id="PF01797"/>
    </source>
</evidence>
<dbReference type="InterPro" id="IPR002686">
    <property type="entry name" value="Transposase_17"/>
</dbReference>
<sequence length="266" mass="30436">MPNPVYSLEQLKPAFHLRYTWTGWPTSGTKFPSMPTEIFFDPLDSAWKSDSLRRIATVWETDKIQFTFATVPTVAPTLFVARVKGRLQHELRLSGTPVKFSRKVAFRGIGKNHTREVTNYIHKQVEKDAFIDRRLLEILKQFTVIDRSVALDKPSESNSGRYWYNLHIVLVVANRRRIRLEHEFAKLDRAVQATATKHRYGIAIRAWMPDHLHVALRGPIAESPAEIAYAIMNNTAFAMGQNAIWQPGFYAGTFSEYDVHVVGGSH</sequence>